<organism evidence="1 2">
    <name type="scientific">Tetranychus urticae</name>
    <name type="common">Two-spotted spider mite</name>
    <dbReference type="NCBI Taxonomy" id="32264"/>
    <lineage>
        <taxon>Eukaryota</taxon>
        <taxon>Metazoa</taxon>
        <taxon>Ecdysozoa</taxon>
        <taxon>Arthropoda</taxon>
        <taxon>Chelicerata</taxon>
        <taxon>Arachnida</taxon>
        <taxon>Acari</taxon>
        <taxon>Acariformes</taxon>
        <taxon>Trombidiformes</taxon>
        <taxon>Prostigmata</taxon>
        <taxon>Eleutherengona</taxon>
        <taxon>Raphignathae</taxon>
        <taxon>Tetranychoidea</taxon>
        <taxon>Tetranychidae</taxon>
        <taxon>Tetranychus</taxon>
    </lineage>
</organism>
<accession>T1KQC5</accession>
<dbReference type="EMBL" id="CAEY01000349">
    <property type="status" value="NOT_ANNOTATED_CDS"/>
    <property type="molecule type" value="Genomic_DNA"/>
</dbReference>
<reference evidence="1" key="2">
    <citation type="submission" date="2015-06" db="UniProtKB">
        <authorList>
            <consortium name="EnsemblMetazoa"/>
        </authorList>
    </citation>
    <scope>IDENTIFICATION</scope>
</reference>
<dbReference type="Proteomes" id="UP000015104">
    <property type="component" value="Unassembled WGS sequence"/>
</dbReference>
<dbReference type="EnsemblMetazoa" id="tetur17g03640.1">
    <property type="protein sequence ID" value="tetur17g03640.1"/>
    <property type="gene ID" value="tetur17g03640"/>
</dbReference>
<reference evidence="2" key="1">
    <citation type="submission" date="2011-08" db="EMBL/GenBank/DDBJ databases">
        <authorList>
            <person name="Rombauts S."/>
        </authorList>
    </citation>
    <scope>NUCLEOTIDE SEQUENCE</scope>
    <source>
        <strain evidence="2">London</strain>
    </source>
</reference>
<keyword evidence="2" id="KW-1185">Reference proteome</keyword>
<protein>
    <submittedName>
        <fullName evidence="1">Uncharacterized protein</fullName>
    </submittedName>
</protein>
<name>T1KQC5_TETUR</name>
<sequence length="87" mass="9767">MDRATVFDYFTNLLATTCRMLHGGKDDDANYILHTENVIFTNSAVEIASASRSAFLQRCRIPVDGYLTSFLFVLRSWALAAHHGDLL</sequence>
<evidence type="ECO:0000313" key="2">
    <source>
        <dbReference type="Proteomes" id="UP000015104"/>
    </source>
</evidence>
<evidence type="ECO:0000313" key="1">
    <source>
        <dbReference type="EnsemblMetazoa" id="tetur17g03640.1"/>
    </source>
</evidence>
<dbReference type="AlphaFoldDB" id="T1KQC5"/>
<dbReference type="HOGENOM" id="CLU_2486231_0_0_1"/>
<proteinExistence type="predicted"/>